<gene>
    <name evidence="1" type="ORF">T265_03079</name>
</gene>
<dbReference type="RefSeq" id="XP_009165748.1">
    <property type="nucleotide sequence ID" value="XM_009167484.1"/>
</dbReference>
<dbReference type="EMBL" id="KL596660">
    <property type="protein sequence ID" value="KER30468.1"/>
    <property type="molecule type" value="Genomic_DNA"/>
</dbReference>
<dbReference type="Proteomes" id="UP000054324">
    <property type="component" value="Unassembled WGS sequence"/>
</dbReference>
<protein>
    <submittedName>
        <fullName evidence="1">Uncharacterized protein</fullName>
    </submittedName>
</protein>
<dbReference type="AlphaFoldDB" id="A0A074ZSR8"/>
<accession>A0A074ZSR8</accession>
<organism evidence="1 2">
    <name type="scientific">Opisthorchis viverrini</name>
    <name type="common">Southeast Asian liver fluke</name>
    <dbReference type="NCBI Taxonomy" id="6198"/>
    <lineage>
        <taxon>Eukaryota</taxon>
        <taxon>Metazoa</taxon>
        <taxon>Spiralia</taxon>
        <taxon>Lophotrochozoa</taxon>
        <taxon>Platyhelminthes</taxon>
        <taxon>Trematoda</taxon>
        <taxon>Digenea</taxon>
        <taxon>Opisthorchiida</taxon>
        <taxon>Opisthorchiata</taxon>
        <taxon>Opisthorchiidae</taxon>
        <taxon>Opisthorchis</taxon>
    </lineage>
</organism>
<reference evidence="1 2" key="1">
    <citation type="submission" date="2013-11" db="EMBL/GenBank/DDBJ databases">
        <title>Opisthorchis viverrini - life in the bile duct.</title>
        <authorList>
            <person name="Young N.D."/>
            <person name="Nagarajan N."/>
            <person name="Lin S.J."/>
            <person name="Korhonen P.K."/>
            <person name="Jex A.R."/>
            <person name="Hall R.S."/>
            <person name="Safavi-Hemami H."/>
            <person name="Kaewkong W."/>
            <person name="Bertrand D."/>
            <person name="Gao S."/>
            <person name="Seet Q."/>
            <person name="Wongkham S."/>
            <person name="Teh B.T."/>
            <person name="Wongkham C."/>
            <person name="Intapan P.M."/>
            <person name="Maleewong W."/>
            <person name="Yang X."/>
            <person name="Hu M."/>
            <person name="Wang Z."/>
            <person name="Hofmann A."/>
            <person name="Sternberg P.W."/>
            <person name="Tan P."/>
            <person name="Wang J."/>
            <person name="Gasser R.B."/>
        </authorList>
    </citation>
    <scope>NUCLEOTIDE SEQUENCE [LARGE SCALE GENOMIC DNA]</scope>
</reference>
<dbReference type="PANTHER" id="PTHR33327:SF3">
    <property type="entry name" value="RNA-DIRECTED DNA POLYMERASE"/>
    <property type="match status" value="1"/>
</dbReference>
<dbReference type="KEGG" id="ovi:T265_03079"/>
<name>A0A074ZSR8_OPIVI</name>
<dbReference type="STRING" id="6198.A0A074ZSR8"/>
<proteinExistence type="predicted"/>
<dbReference type="CTD" id="20317266"/>
<dbReference type="PANTHER" id="PTHR33327">
    <property type="entry name" value="ENDONUCLEASE"/>
    <property type="match status" value="1"/>
</dbReference>
<evidence type="ECO:0000313" key="2">
    <source>
        <dbReference type="Proteomes" id="UP000054324"/>
    </source>
</evidence>
<sequence>MSGLAIIHSDLKIAEFRSFLQTLSYMCGPRSTKVSRIRSVDSIILMINHALSNQLDWGTLDTMIQEARARGDLLASHIVQLNLQQNQITVSLKDPYEGDSDGENCERNQTSTEVVISLDLNALNNARNDEQHLRKLLSGVGVGDKNTVKHLRHMMHLQGKHPVNDAVAKELWEQSLPIEVRKFISVIEQDSSLAKLAEVAGRVLQTCRQFVVSKFQQQCTSQSNLEVEFNAMKAQFSELSLQLNEVTKFIGRPQRHRRSRSSHAPKHSDQLGWCYYHRRFGDRASRCTRTCTFSTKLSNSGNATAGQ</sequence>
<dbReference type="GeneID" id="20317266"/>
<evidence type="ECO:0000313" key="1">
    <source>
        <dbReference type="EMBL" id="KER30468.1"/>
    </source>
</evidence>
<keyword evidence="2" id="KW-1185">Reference proteome</keyword>
<dbReference type="OrthoDB" id="207084at2759"/>